<dbReference type="Proteomes" id="UP000299102">
    <property type="component" value="Unassembled WGS sequence"/>
</dbReference>
<gene>
    <name evidence="1" type="ORF">EVAR_79852_1</name>
</gene>
<comment type="caution">
    <text evidence="1">The sequence shown here is derived from an EMBL/GenBank/DDBJ whole genome shotgun (WGS) entry which is preliminary data.</text>
</comment>
<name>A0A4C1TYV3_EUMVA</name>
<evidence type="ECO:0000313" key="1">
    <source>
        <dbReference type="EMBL" id="GBP19253.1"/>
    </source>
</evidence>
<organism evidence="1 2">
    <name type="scientific">Eumeta variegata</name>
    <name type="common">Bagworm moth</name>
    <name type="synonym">Eumeta japonica</name>
    <dbReference type="NCBI Taxonomy" id="151549"/>
    <lineage>
        <taxon>Eukaryota</taxon>
        <taxon>Metazoa</taxon>
        <taxon>Ecdysozoa</taxon>
        <taxon>Arthropoda</taxon>
        <taxon>Hexapoda</taxon>
        <taxon>Insecta</taxon>
        <taxon>Pterygota</taxon>
        <taxon>Neoptera</taxon>
        <taxon>Endopterygota</taxon>
        <taxon>Lepidoptera</taxon>
        <taxon>Glossata</taxon>
        <taxon>Ditrysia</taxon>
        <taxon>Tineoidea</taxon>
        <taxon>Psychidae</taxon>
        <taxon>Oiketicinae</taxon>
        <taxon>Eumeta</taxon>
    </lineage>
</organism>
<sequence>MLGIDYSGIEFARDAQSGAETGQVPIANGQSSAQQALSAEISPLRNASRTNVNCLTSARLCKQRRGARGASKIERNHGFPYLNFERLIKSDVASSPQSRRSRFEMYECVIEVVSMKLKK</sequence>
<protein>
    <submittedName>
        <fullName evidence="1">Uncharacterized protein</fullName>
    </submittedName>
</protein>
<accession>A0A4C1TYV3</accession>
<dbReference type="EMBL" id="BGZK01000106">
    <property type="protein sequence ID" value="GBP19253.1"/>
    <property type="molecule type" value="Genomic_DNA"/>
</dbReference>
<proteinExistence type="predicted"/>
<reference evidence="1 2" key="1">
    <citation type="journal article" date="2019" name="Commun. Biol.">
        <title>The bagworm genome reveals a unique fibroin gene that provides high tensile strength.</title>
        <authorList>
            <person name="Kono N."/>
            <person name="Nakamura H."/>
            <person name="Ohtoshi R."/>
            <person name="Tomita M."/>
            <person name="Numata K."/>
            <person name="Arakawa K."/>
        </authorList>
    </citation>
    <scope>NUCLEOTIDE SEQUENCE [LARGE SCALE GENOMIC DNA]</scope>
</reference>
<evidence type="ECO:0000313" key="2">
    <source>
        <dbReference type="Proteomes" id="UP000299102"/>
    </source>
</evidence>
<keyword evidence="2" id="KW-1185">Reference proteome</keyword>
<dbReference type="AlphaFoldDB" id="A0A4C1TYV3"/>